<reference evidence="1" key="1">
    <citation type="journal article" date="2014" name="Int. J. Syst. Evol. Microbiol.">
        <title>Complete genome sequence of Corynebacterium casei LMG S-19264T (=DSM 44701T), isolated from a smear-ripened cheese.</title>
        <authorList>
            <consortium name="US DOE Joint Genome Institute (JGI-PGF)"/>
            <person name="Walter F."/>
            <person name="Albersmeier A."/>
            <person name="Kalinowski J."/>
            <person name="Ruckert C."/>
        </authorList>
    </citation>
    <scope>NUCLEOTIDE SEQUENCE</scope>
    <source>
        <strain evidence="1">JCM 19831</strain>
    </source>
</reference>
<protein>
    <submittedName>
        <fullName evidence="1">Uncharacterized protein</fullName>
    </submittedName>
</protein>
<dbReference type="RefSeq" id="WP_190249977.1">
    <property type="nucleotide sequence ID" value="NZ_BMPI01000010.1"/>
</dbReference>
<accession>A0A917THQ3</accession>
<evidence type="ECO:0000313" key="1">
    <source>
        <dbReference type="EMBL" id="GGM23047.1"/>
    </source>
</evidence>
<evidence type="ECO:0000313" key="2">
    <source>
        <dbReference type="Proteomes" id="UP000642070"/>
    </source>
</evidence>
<dbReference type="AlphaFoldDB" id="A0A917THQ3"/>
<gene>
    <name evidence="1" type="ORF">GCM10007977_025310</name>
</gene>
<keyword evidence="2" id="KW-1185">Reference proteome</keyword>
<comment type="caution">
    <text evidence="1">The sequence shown here is derived from an EMBL/GenBank/DDBJ whole genome shotgun (WGS) entry which is preliminary data.</text>
</comment>
<sequence length="64" mass="6892">MDGHALGNLLTDLGEGITLRHHDTNHALVRLRQLRAQLPGTGHAAAVLDTVIARLDLPDRPEPA</sequence>
<name>A0A917THQ3_9ACTN</name>
<reference evidence="1" key="2">
    <citation type="submission" date="2020-09" db="EMBL/GenBank/DDBJ databases">
        <authorList>
            <person name="Sun Q."/>
            <person name="Ohkuma M."/>
        </authorList>
    </citation>
    <scope>NUCLEOTIDE SEQUENCE</scope>
    <source>
        <strain evidence="1">JCM 19831</strain>
    </source>
</reference>
<dbReference type="Proteomes" id="UP000642070">
    <property type="component" value="Unassembled WGS sequence"/>
</dbReference>
<proteinExistence type="predicted"/>
<dbReference type="EMBL" id="BMPI01000010">
    <property type="protein sequence ID" value="GGM23047.1"/>
    <property type="molecule type" value="Genomic_DNA"/>
</dbReference>
<organism evidence="1 2">
    <name type="scientific">Dactylosporangium sucinum</name>
    <dbReference type="NCBI Taxonomy" id="1424081"/>
    <lineage>
        <taxon>Bacteria</taxon>
        <taxon>Bacillati</taxon>
        <taxon>Actinomycetota</taxon>
        <taxon>Actinomycetes</taxon>
        <taxon>Micromonosporales</taxon>
        <taxon>Micromonosporaceae</taxon>
        <taxon>Dactylosporangium</taxon>
    </lineage>
</organism>